<dbReference type="PANTHER" id="PTHR34605">
    <property type="entry name" value="PHAGE_INTEGRASE DOMAIN-CONTAINING PROTEIN"/>
    <property type="match status" value="1"/>
</dbReference>
<dbReference type="PANTHER" id="PTHR34605:SF5">
    <property type="entry name" value="INTEGRASE_RECOMBINASE XERD HOMOLOG"/>
    <property type="match status" value="1"/>
</dbReference>
<gene>
    <name evidence="1" type="ORF">MCOR_17194</name>
</gene>
<evidence type="ECO:0000313" key="2">
    <source>
        <dbReference type="Proteomes" id="UP000507470"/>
    </source>
</evidence>
<dbReference type="GO" id="GO:0006310">
    <property type="term" value="P:DNA recombination"/>
    <property type="evidence" value="ECO:0007669"/>
    <property type="project" value="InterPro"/>
</dbReference>
<dbReference type="EMBL" id="CACVKT020003044">
    <property type="protein sequence ID" value="CAC5381304.1"/>
    <property type="molecule type" value="Genomic_DNA"/>
</dbReference>
<protein>
    <submittedName>
        <fullName evidence="1">Uncharacterized protein</fullName>
    </submittedName>
</protein>
<name>A0A6J8BEH6_MYTCO</name>
<proteinExistence type="predicted"/>
<organism evidence="1 2">
    <name type="scientific">Mytilus coruscus</name>
    <name type="common">Sea mussel</name>
    <dbReference type="NCBI Taxonomy" id="42192"/>
    <lineage>
        <taxon>Eukaryota</taxon>
        <taxon>Metazoa</taxon>
        <taxon>Spiralia</taxon>
        <taxon>Lophotrochozoa</taxon>
        <taxon>Mollusca</taxon>
        <taxon>Bivalvia</taxon>
        <taxon>Autobranchia</taxon>
        <taxon>Pteriomorphia</taxon>
        <taxon>Mytilida</taxon>
        <taxon>Mytiloidea</taxon>
        <taxon>Mytilidae</taxon>
        <taxon>Mytilinae</taxon>
        <taxon>Mytilus</taxon>
    </lineage>
</organism>
<dbReference type="InterPro" id="IPR052925">
    <property type="entry name" value="Phage_Integrase-like_Recomb"/>
</dbReference>
<dbReference type="GO" id="GO:0015074">
    <property type="term" value="P:DNA integration"/>
    <property type="evidence" value="ECO:0007669"/>
    <property type="project" value="InterPro"/>
</dbReference>
<dbReference type="Gene3D" id="1.10.443.10">
    <property type="entry name" value="Intergrase catalytic core"/>
    <property type="match status" value="1"/>
</dbReference>
<accession>A0A6J8BEH6</accession>
<dbReference type="AlphaFoldDB" id="A0A6J8BEH6"/>
<dbReference type="InterPro" id="IPR013762">
    <property type="entry name" value="Integrase-like_cat_sf"/>
</dbReference>
<reference evidence="1 2" key="1">
    <citation type="submission" date="2020-06" db="EMBL/GenBank/DDBJ databases">
        <authorList>
            <person name="Li R."/>
            <person name="Bekaert M."/>
        </authorList>
    </citation>
    <scope>NUCLEOTIDE SEQUENCE [LARGE SCALE GENOMIC DNA]</scope>
    <source>
        <strain evidence="2">wild</strain>
    </source>
</reference>
<evidence type="ECO:0000313" key="1">
    <source>
        <dbReference type="EMBL" id="CAC5381304.1"/>
    </source>
</evidence>
<dbReference type="Proteomes" id="UP000507470">
    <property type="component" value="Unassembled WGS sequence"/>
</dbReference>
<sequence>MCRKSNLVGTADDPLKCLKRKDIFVKHNVLLVNFNWSKTIQFGERSLQIPLVRNTSSPLCPFTAYVSMCDEFIVPDSASAFVVKKTGVLKPVTYNMFNSFLKNALRVLAWMQVNFQLIVLEGVATWAFKCGVPSDLIQLQGDWKSSAYKLYLRYGLNEKLIVANKIMSYC</sequence>
<dbReference type="OrthoDB" id="6771932at2759"/>
<keyword evidence="2" id="KW-1185">Reference proteome</keyword>
<dbReference type="GO" id="GO:0003677">
    <property type="term" value="F:DNA binding"/>
    <property type="evidence" value="ECO:0007669"/>
    <property type="project" value="InterPro"/>
</dbReference>